<reference evidence="1" key="1">
    <citation type="journal article" date="2023" name="Plants (Basel)">
        <title>Genomic Analysis of Leptolyngbya boryana CZ1 Reveals Efficient Carbon Fixation Modules.</title>
        <authorList>
            <person name="Bai X."/>
            <person name="Wang H."/>
            <person name="Cheng W."/>
            <person name="Wang J."/>
            <person name="Ma M."/>
            <person name="Hu H."/>
            <person name="Song Z."/>
            <person name="Ma H."/>
            <person name="Fan Y."/>
            <person name="Du C."/>
            <person name="Xu J."/>
        </authorList>
    </citation>
    <scope>NUCLEOTIDE SEQUENCE</scope>
    <source>
        <strain evidence="1">CZ1</strain>
    </source>
</reference>
<gene>
    <name evidence="1" type="ORF">Q2T42_06615</name>
</gene>
<dbReference type="AlphaFoldDB" id="A0AA97AXL9"/>
<name>A0AA97AXL9_LEPBY</name>
<protein>
    <submittedName>
        <fullName evidence="1">UPF0175 family protein</fullName>
    </submittedName>
</protein>
<dbReference type="Pfam" id="PF03683">
    <property type="entry name" value="UPF0175"/>
    <property type="match status" value="1"/>
</dbReference>
<evidence type="ECO:0000313" key="1">
    <source>
        <dbReference type="EMBL" id="WNZ47501.1"/>
    </source>
</evidence>
<accession>A0AA97AXL9</accession>
<sequence>MQITIDLSPDIQLDDAIRQQAESKARESYIMELLRHGSISTGYAAQSLNLSRLEILDLMSQYKISPFPEQTPEELAQEIAETRNLLES</sequence>
<dbReference type="RefSeq" id="WP_316428150.1">
    <property type="nucleotide sequence ID" value="NZ_CP130144.1"/>
</dbReference>
<dbReference type="EMBL" id="CP130144">
    <property type="protein sequence ID" value="WNZ47501.1"/>
    <property type="molecule type" value="Genomic_DNA"/>
</dbReference>
<reference evidence="1" key="2">
    <citation type="submission" date="2023-07" db="EMBL/GenBank/DDBJ databases">
        <authorList>
            <person name="Bai X.-H."/>
            <person name="Wang H.-H."/>
            <person name="Wang J."/>
            <person name="Ma M.-Y."/>
            <person name="Hu H.-H."/>
            <person name="Song Z.-L."/>
            <person name="Ma H.-G."/>
            <person name="Fan Y."/>
            <person name="Du C.-Y."/>
            <person name="Xu J.-C."/>
        </authorList>
    </citation>
    <scope>NUCLEOTIDE SEQUENCE</scope>
    <source>
        <strain evidence="1">CZ1</strain>
    </source>
</reference>
<proteinExistence type="predicted"/>
<dbReference type="InterPro" id="IPR005368">
    <property type="entry name" value="UPF0175"/>
</dbReference>
<organism evidence="1">
    <name type="scientific">Leptolyngbya boryana CZ1</name>
    <dbReference type="NCBI Taxonomy" id="3060204"/>
    <lineage>
        <taxon>Bacteria</taxon>
        <taxon>Bacillati</taxon>
        <taxon>Cyanobacteriota</taxon>
        <taxon>Cyanophyceae</taxon>
        <taxon>Leptolyngbyales</taxon>
        <taxon>Leptolyngbyaceae</taxon>
        <taxon>Leptolyngbya group</taxon>
        <taxon>Leptolyngbya</taxon>
    </lineage>
</organism>